<evidence type="ECO:0000256" key="2">
    <source>
        <dbReference type="ARBA" id="ARBA00022670"/>
    </source>
</evidence>
<evidence type="ECO:0000259" key="7">
    <source>
        <dbReference type="Pfam" id="PF00082"/>
    </source>
</evidence>
<dbReference type="Gene3D" id="3.30.70.80">
    <property type="entry name" value="Peptidase S8 propeptide/proteinase inhibitor I9"/>
    <property type="match status" value="1"/>
</dbReference>
<dbReference type="InterPro" id="IPR015500">
    <property type="entry name" value="Peptidase_S8_subtilisin-rel"/>
</dbReference>
<dbReference type="InterPro" id="IPR037045">
    <property type="entry name" value="S8pro/Inhibitor_I9_sf"/>
</dbReference>
<evidence type="ECO:0000256" key="4">
    <source>
        <dbReference type="ARBA" id="ARBA00022801"/>
    </source>
</evidence>
<evidence type="ECO:0000313" key="10">
    <source>
        <dbReference type="EMBL" id="EFJ21136.1"/>
    </source>
</evidence>
<sequence>MSINPSIQTLLQAPITHSLGIVKAARESLGFSYRHGFSGFSARLTEEQAAKLSGLPNVLSVFRNEFHTVHTTNSWEFLGLYGSGEKSLFGASEATESSWLWKKSKFGKDVIIGVLDSGEGPTLLAWQRAWTNVGFPRSMARVRKLFGSWHGTNPRKMERNLRNWGAIQRFSLQQETYRCQIPYPRPASSMALNISWRKNFLVCFCISLGTISHGFYCRRPIREKRKLASLRKRHCKKICWRNITNGRAICPSAHTLSAFDMAIHDGVDILSASIGGLGDYFQHALSMGSFHPMQKGIVVVASAGNAQQTLGPGLVQNGAPWVITVGASTLDRAYFGDLYLGNNKSFRGFSMTEQRLKKRWYHLAAGADVGLPTSNFSARHELVFGSQESPGKDCGMLERANASRIPIIRIHVDEEVGTSHLFIYRIYKRSYSGYTASDNIEKSKACSFHGTISSSGPNRIDFRLKQTFSRPDITAPGVLAAKTQFNNSQISYKFDSGTSMCCPHVTGIVALLKSYRPAWSPEAIKSAIVTTGYSFDNLGEPIKNSSRAPASPFYYGGHVNPNAAAHPGLVYDADEQDYIGYLCSLGYNQTELQILTQTSPKPDNPTDLNYPSIATSDLHRSKVVQRRVTNVDDDATNYTASIEAPESGSVSVHPSVLQFKRKGETEAFQVIFRVEDDSNIDRATESIRSLAPLQSS</sequence>
<dbReference type="eggNOG" id="ENOG502QT1T">
    <property type="taxonomic scope" value="Eukaryota"/>
</dbReference>
<dbReference type="GO" id="GO:0004252">
    <property type="term" value="F:serine-type endopeptidase activity"/>
    <property type="evidence" value="ECO:0000318"/>
    <property type="project" value="GO_Central"/>
</dbReference>
<proteinExistence type="inferred from homology"/>
<dbReference type="PANTHER" id="PTHR10795">
    <property type="entry name" value="PROPROTEIN CONVERTASE SUBTILISIN/KEXIN"/>
    <property type="match status" value="1"/>
</dbReference>
<name>D8S3N5_SELML</name>
<dbReference type="InterPro" id="IPR045051">
    <property type="entry name" value="SBT"/>
</dbReference>
<evidence type="ECO:0000256" key="5">
    <source>
        <dbReference type="ARBA" id="ARBA00022825"/>
    </source>
</evidence>
<feature type="domain" description="Subtilisin-like protease fibronectin type-III" evidence="9">
    <location>
        <begin position="607"/>
        <end position="679"/>
    </location>
</feature>
<keyword evidence="2 6" id="KW-0645">Protease</keyword>
<keyword evidence="11" id="KW-1185">Reference proteome</keyword>
<keyword evidence="5 6" id="KW-0720">Serine protease</keyword>
<dbReference type="Proteomes" id="UP000001514">
    <property type="component" value="Unassembled WGS sequence"/>
</dbReference>
<dbReference type="InterPro" id="IPR000209">
    <property type="entry name" value="Peptidase_S8/S53_dom"/>
</dbReference>
<dbReference type="KEGG" id="smo:SELMODRAFT_417801"/>
<dbReference type="GO" id="GO:0006508">
    <property type="term" value="P:proteolysis"/>
    <property type="evidence" value="ECO:0007669"/>
    <property type="project" value="UniProtKB-KW"/>
</dbReference>
<keyword evidence="3" id="KW-0732">Signal</keyword>
<evidence type="ECO:0000313" key="11">
    <source>
        <dbReference type="Proteomes" id="UP000001514"/>
    </source>
</evidence>
<dbReference type="PROSITE" id="PS51892">
    <property type="entry name" value="SUBTILASE"/>
    <property type="match status" value="1"/>
</dbReference>
<dbReference type="Pfam" id="PF17766">
    <property type="entry name" value="fn3_6"/>
    <property type="match status" value="1"/>
</dbReference>
<evidence type="ECO:0000256" key="1">
    <source>
        <dbReference type="ARBA" id="ARBA00011073"/>
    </source>
</evidence>
<dbReference type="InterPro" id="IPR010259">
    <property type="entry name" value="S8pro/Inhibitor_I9"/>
</dbReference>
<dbReference type="PRINTS" id="PR00723">
    <property type="entry name" value="SUBTILISIN"/>
</dbReference>
<dbReference type="InterPro" id="IPR041469">
    <property type="entry name" value="Subtilisin-like_FN3"/>
</dbReference>
<dbReference type="InParanoid" id="D8S3N5"/>
<feature type="active site" description="Charge relay system" evidence="6">
    <location>
        <position position="116"/>
    </location>
</feature>
<evidence type="ECO:0000259" key="8">
    <source>
        <dbReference type="Pfam" id="PF05922"/>
    </source>
</evidence>
<evidence type="ECO:0000259" key="9">
    <source>
        <dbReference type="Pfam" id="PF17766"/>
    </source>
</evidence>
<dbReference type="InterPro" id="IPR036852">
    <property type="entry name" value="Peptidase_S8/S53_dom_sf"/>
</dbReference>
<reference evidence="10 11" key="1">
    <citation type="journal article" date="2011" name="Science">
        <title>The Selaginella genome identifies genetic changes associated with the evolution of vascular plants.</title>
        <authorList>
            <person name="Banks J.A."/>
            <person name="Nishiyama T."/>
            <person name="Hasebe M."/>
            <person name="Bowman J.L."/>
            <person name="Gribskov M."/>
            <person name="dePamphilis C."/>
            <person name="Albert V.A."/>
            <person name="Aono N."/>
            <person name="Aoyama T."/>
            <person name="Ambrose B.A."/>
            <person name="Ashton N.W."/>
            <person name="Axtell M.J."/>
            <person name="Barker E."/>
            <person name="Barker M.S."/>
            <person name="Bennetzen J.L."/>
            <person name="Bonawitz N.D."/>
            <person name="Chapple C."/>
            <person name="Cheng C."/>
            <person name="Correa L.G."/>
            <person name="Dacre M."/>
            <person name="DeBarry J."/>
            <person name="Dreyer I."/>
            <person name="Elias M."/>
            <person name="Engstrom E.M."/>
            <person name="Estelle M."/>
            <person name="Feng L."/>
            <person name="Finet C."/>
            <person name="Floyd S.K."/>
            <person name="Frommer W.B."/>
            <person name="Fujita T."/>
            <person name="Gramzow L."/>
            <person name="Gutensohn M."/>
            <person name="Harholt J."/>
            <person name="Hattori M."/>
            <person name="Heyl A."/>
            <person name="Hirai T."/>
            <person name="Hiwatashi Y."/>
            <person name="Ishikawa M."/>
            <person name="Iwata M."/>
            <person name="Karol K.G."/>
            <person name="Koehler B."/>
            <person name="Kolukisaoglu U."/>
            <person name="Kubo M."/>
            <person name="Kurata T."/>
            <person name="Lalonde S."/>
            <person name="Li K."/>
            <person name="Li Y."/>
            <person name="Litt A."/>
            <person name="Lyons E."/>
            <person name="Manning G."/>
            <person name="Maruyama T."/>
            <person name="Michael T.P."/>
            <person name="Mikami K."/>
            <person name="Miyazaki S."/>
            <person name="Morinaga S."/>
            <person name="Murata T."/>
            <person name="Mueller-Roeber B."/>
            <person name="Nelson D.R."/>
            <person name="Obara M."/>
            <person name="Oguri Y."/>
            <person name="Olmstead R.G."/>
            <person name="Onodera N."/>
            <person name="Petersen B.L."/>
            <person name="Pils B."/>
            <person name="Prigge M."/>
            <person name="Rensing S.A."/>
            <person name="Riano-Pachon D.M."/>
            <person name="Roberts A.W."/>
            <person name="Sato Y."/>
            <person name="Scheller H.V."/>
            <person name="Schulz B."/>
            <person name="Schulz C."/>
            <person name="Shakirov E.V."/>
            <person name="Shibagaki N."/>
            <person name="Shinohara N."/>
            <person name="Shippen D.E."/>
            <person name="Soerensen I."/>
            <person name="Sotooka R."/>
            <person name="Sugimoto N."/>
            <person name="Sugita M."/>
            <person name="Sumikawa N."/>
            <person name="Tanurdzic M."/>
            <person name="Theissen G."/>
            <person name="Ulvskov P."/>
            <person name="Wakazuki S."/>
            <person name="Weng J.K."/>
            <person name="Willats W.W."/>
            <person name="Wipf D."/>
            <person name="Wolf P.G."/>
            <person name="Yang L."/>
            <person name="Zimmer A.D."/>
            <person name="Zhu Q."/>
            <person name="Mitros T."/>
            <person name="Hellsten U."/>
            <person name="Loque D."/>
            <person name="Otillar R."/>
            <person name="Salamov A."/>
            <person name="Schmutz J."/>
            <person name="Shapiro H."/>
            <person name="Lindquist E."/>
            <person name="Lucas S."/>
            <person name="Rokhsar D."/>
            <person name="Grigoriev I.V."/>
        </authorList>
    </citation>
    <scope>NUCLEOTIDE SEQUENCE [LARGE SCALE GENOMIC DNA]</scope>
</reference>
<dbReference type="Gramene" id="EFJ21136">
    <property type="protein sequence ID" value="EFJ21136"/>
    <property type="gene ID" value="SELMODRAFT_417801"/>
</dbReference>
<dbReference type="SUPFAM" id="SSF52743">
    <property type="entry name" value="Subtilisin-like"/>
    <property type="match status" value="1"/>
</dbReference>
<dbReference type="GO" id="GO:0005615">
    <property type="term" value="C:extracellular space"/>
    <property type="evidence" value="ECO:0000318"/>
    <property type="project" value="GO_Central"/>
</dbReference>
<dbReference type="AlphaFoldDB" id="D8S3N5"/>
<gene>
    <name evidence="10" type="primary">AIR3L8-2</name>
    <name evidence="10" type="ORF">SELMODRAFT_417801</name>
</gene>
<dbReference type="HOGENOM" id="CLU_000625_4_6_1"/>
<protein>
    <submittedName>
        <fullName evidence="10">Uncharacterized protein AIR3L8-2</fullName>
    </submittedName>
</protein>
<dbReference type="EMBL" id="GL377600">
    <property type="protein sequence ID" value="EFJ21136.1"/>
    <property type="molecule type" value="Genomic_DNA"/>
</dbReference>
<feature type="active site" description="Charge relay system" evidence="6">
    <location>
        <position position="213"/>
    </location>
</feature>
<comment type="similarity">
    <text evidence="1 6">Belongs to the peptidase S8 family.</text>
</comment>
<dbReference type="Gene3D" id="3.40.50.200">
    <property type="entry name" value="Peptidase S8/S53 domain"/>
    <property type="match status" value="2"/>
</dbReference>
<feature type="domain" description="Inhibitor I9" evidence="8">
    <location>
        <begin position="23"/>
        <end position="68"/>
    </location>
</feature>
<organism evidence="11">
    <name type="scientific">Selaginella moellendorffii</name>
    <name type="common">Spikemoss</name>
    <dbReference type="NCBI Taxonomy" id="88036"/>
    <lineage>
        <taxon>Eukaryota</taxon>
        <taxon>Viridiplantae</taxon>
        <taxon>Streptophyta</taxon>
        <taxon>Embryophyta</taxon>
        <taxon>Tracheophyta</taxon>
        <taxon>Lycopodiopsida</taxon>
        <taxon>Selaginellales</taxon>
        <taxon>Selaginellaceae</taxon>
        <taxon>Selaginella</taxon>
    </lineage>
</organism>
<keyword evidence="4 6" id="KW-0378">Hydrolase</keyword>
<dbReference type="Gene3D" id="3.50.30.30">
    <property type="match status" value="2"/>
</dbReference>
<dbReference type="Pfam" id="PF00082">
    <property type="entry name" value="Peptidase_S8"/>
    <property type="match status" value="1"/>
</dbReference>
<feature type="active site" description="Charge relay system" evidence="6">
    <location>
        <position position="499"/>
    </location>
</feature>
<dbReference type="Pfam" id="PF05922">
    <property type="entry name" value="Inhibitor_I9"/>
    <property type="match status" value="1"/>
</dbReference>
<feature type="domain" description="Peptidase S8/S53" evidence="7">
    <location>
        <begin position="251"/>
        <end position="532"/>
    </location>
</feature>
<dbReference type="Gene3D" id="2.60.40.2310">
    <property type="match status" value="1"/>
</dbReference>
<accession>D8S3N5</accession>
<evidence type="ECO:0000256" key="6">
    <source>
        <dbReference type="PROSITE-ProRule" id="PRU01240"/>
    </source>
</evidence>
<evidence type="ECO:0000256" key="3">
    <source>
        <dbReference type="ARBA" id="ARBA00022729"/>
    </source>
</evidence>